<accession>A0A8X8KDH2</accession>
<feature type="chain" id="PRO_5036474053" evidence="1">
    <location>
        <begin position="22"/>
        <end position="115"/>
    </location>
</feature>
<evidence type="ECO:0000313" key="4">
    <source>
        <dbReference type="Proteomes" id="UP000887320"/>
    </source>
</evidence>
<feature type="domain" description="EF-hand" evidence="2">
    <location>
        <begin position="67"/>
        <end position="102"/>
    </location>
</feature>
<dbReference type="Gene3D" id="1.10.238.10">
    <property type="entry name" value="EF-hand"/>
    <property type="match status" value="1"/>
</dbReference>
<dbReference type="Proteomes" id="UP000887320">
    <property type="component" value="Unassembled WGS sequence"/>
</dbReference>
<dbReference type="InterPro" id="IPR002048">
    <property type="entry name" value="EF_hand_dom"/>
</dbReference>
<reference evidence="3" key="1">
    <citation type="submission" date="2021-07" db="EMBL/GenBank/DDBJ databases">
        <authorList>
            <person name="Fernandez M."/>
            <person name="Pereira P."/>
            <person name="Torres Tejerizo G.A."/>
            <person name="Gonzalez P."/>
            <person name="Agostini E."/>
        </authorList>
    </citation>
    <scope>NUCLEOTIDE SEQUENCE</scope>
    <source>
        <strain evidence="3">SFC 500-1A</strain>
    </source>
</reference>
<dbReference type="InterPro" id="IPR011992">
    <property type="entry name" value="EF-hand-dom_pair"/>
</dbReference>
<dbReference type="AlphaFoldDB" id="A0A8X8KDH2"/>
<name>A0A8X8KDH2_ACIGI</name>
<dbReference type="RefSeq" id="WP_151957891.1">
    <property type="nucleotide sequence ID" value="NZ_BKVV01000104.1"/>
</dbReference>
<evidence type="ECO:0000313" key="3">
    <source>
        <dbReference type="EMBL" id="MCF0265824.1"/>
    </source>
</evidence>
<gene>
    <name evidence="3" type="ORF">KW868_15360</name>
</gene>
<evidence type="ECO:0000256" key="1">
    <source>
        <dbReference type="SAM" id="SignalP"/>
    </source>
</evidence>
<keyword evidence="1" id="KW-0732">Signal</keyword>
<evidence type="ECO:0000259" key="2">
    <source>
        <dbReference type="PROSITE" id="PS50222"/>
    </source>
</evidence>
<dbReference type="SUPFAM" id="SSF47473">
    <property type="entry name" value="EF-hand"/>
    <property type="match status" value="1"/>
</dbReference>
<dbReference type="PROSITE" id="PS50222">
    <property type="entry name" value="EF_HAND_2"/>
    <property type="match status" value="1"/>
</dbReference>
<dbReference type="EMBL" id="JAHWXT010000005">
    <property type="protein sequence ID" value="MCF0265824.1"/>
    <property type="molecule type" value="Genomic_DNA"/>
</dbReference>
<comment type="caution">
    <text evidence="3">The sequence shown here is derived from an EMBL/GenBank/DDBJ whole genome shotgun (WGS) entry which is preliminary data.</text>
</comment>
<feature type="signal peptide" evidence="1">
    <location>
        <begin position="1"/>
        <end position="21"/>
    </location>
</feature>
<proteinExistence type="predicted"/>
<dbReference type="GO" id="GO:0005509">
    <property type="term" value="F:calcium ion binding"/>
    <property type="evidence" value="ECO:0007669"/>
    <property type="project" value="InterPro"/>
</dbReference>
<sequence>MKKIICILILSCSALSSFSHACDPTSLDWEKFYKIYDSNKNGTFELNEFLKVKDFEPYPWPDDRRFQGKDKNIKLFKYLDENQDGKLVEDEFVKIYGLLPNPCANWPDKAWWKFW</sequence>
<protein>
    <submittedName>
        <fullName evidence="3">EF-hand domain-containing protein</fullName>
    </submittedName>
</protein>
<organism evidence="3 4">
    <name type="scientific">Acinetobacter guillouiae</name>
    <name type="common">Acinetobacter genomosp. 11</name>
    <dbReference type="NCBI Taxonomy" id="106649"/>
    <lineage>
        <taxon>Bacteria</taxon>
        <taxon>Pseudomonadati</taxon>
        <taxon>Pseudomonadota</taxon>
        <taxon>Gammaproteobacteria</taxon>
        <taxon>Moraxellales</taxon>
        <taxon>Moraxellaceae</taxon>
        <taxon>Acinetobacter</taxon>
    </lineage>
</organism>